<organism evidence="1">
    <name type="scientific">marine sediment metagenome</name>
    <dbReference type="NCBI Taxonomy" id="412755"/>
    <lineage>
        <taxon>unclassified sequences</taxon>
        <taxon>metagenomes</taxon>
        <taxon>ecological metagenomes</taxon>
    </lineage>
</organism>
<name>A0A0F9W7R1_9ZZZZ</name>
<gene>
    <name evidence="1" type="ORF">LCGC14_0316330</name>
</gene>
<evidence type="ECO:0000313" key="1">
    <source>
        <dbReference type="EMBL" id="KKN81721.1"/>
    </source>
</evidence>
<protein>
    <submittedName>
        <fullName evidence="1">Uncharacterized protein</fullName>
    </submittedName>
</protein>
<sequence length="367" mass="40904">MPKTLSAALLAEMLAASNKPYIKLEINSVQYFPKLLILRHSEEPYRDFATIVLDNHDRAFDSLNLKGQYFEIAYGHETGNNVADSTGSDDPTASYGDADVNEFSYTPGLWVKSQQIVTSGDISVCQLYCEGIWMFLRELKILLSLTDAEGGEKVAPYWRAAYDGTTATVYDIMEDIIETAFGFTLDALSEDDGIIDSFKPILDINNAPYENAASVLYDRLLLMTKSYLRWRAHKRAYIVYPQDGDSVDWTVYSYKAPYFYGYQETKNLTIPNTIAVYGNSEGASENEWPNIIVKTAVDTTAKAEYGGVEVTKPHIDGSLTTDTAVQNRADALMARQLAEEIPGNGVMPHHHGIEMYDRVSVIGSRGL</sequence>
<comment type="caution">
    <text evidence="1">The sequence shown here is derived from an EMBL/GenBank/DDBJ whole genome shotgun (WGS) entry which is preliminary data.</text>
</comment>
<accession>A0A0F9W7R1</accession>
<proteinExistence type="predicted"/>
<dbReference type="EMBL" id="LAZR01000211">
    <property type="protein sequence ID" value="KKN81721.1"/>
    <property type="molecule type" value="Genomic_DNA"/>
</dbReference>
<reference evidence="1" key="1">
    <citation type="journal article" date="2015" name="Nature">
        <title>Complex archaea that bridge the gap between prokaryotes and eukaryotes.</title>
        <authorList>
            <person name="Spang A."/>
            <person name="Saw J.H."/>
            <person name="Jorgensen S.L."/>
            <person name="Zaremba-Niedzwiedzka K."/>
            <person name="Martijn J."/>
            <person name="Lind A.E."/>
            <person name="van Eijk R."/>
            <person name="Schleper C."/>
            <person name="Guy L."/>
            <person name="Ettema T.J."/>
        </authorList>
    </citation>
    <scope>NUCLEOTIDE SEQUENCE</scope>
</reference>
<dbReference type="AlphaFoldDB" id="A0A0F9W7R1"/>